<comment type="caution">
    <text evidence="3">The sequence shown here is derived from an EMBL/GenBank/DDBJ whole genome shotgun (WGS) entry which is preliminary data.</text>
</comment>
<keyword evidence="4" id="KW-1185">Reference proteome</keyword>
<sequence length="598" mass="63905">MEISRGSLPGGQPDADHATTGFESEHHALPGFEAVARLATHALDVPLVALLLGDGSAFWYATPGLQDALPLDDALLAACRGIARHGVAETVCDAREDARFLPAGANPAHATVGFFACEPVFGLDGQRLGALFVFDRRPRLALASAAQAALRDAAALAGTGAALRSYLSRIDPSTRLPHRGAFFADLGAQLAHGSGTAWLATIETAPVARFNAFVRAMGHAYADALVRATAERVQAWTTPGMQLYMVAPTRLAVLLPSAHGAPAPVQLDALVAALREPVDCLGVALSLQPGVGLLEVEAHELRGGDPLRRAMNASWIAMGTPSGWAVYNRSDDERQRQEFFLVTELAAALSDGTELELHYQPRVELESNRCVALEALARWRHPTLGPVSPSTFVPLAEQAGLIRTLTDWVFDHGLAQLAAWQREGIDVRLSLNVSSIDLDSALASRLAAAAVRHGVPLNRLELEFTEGTAIYHNELTRSTLVALREAGVGIAIDDFGIGYSNLDALRHMPASSLKIDQSLVRGLGTRRHDAAIVRAMVALGHELGFRVVMEGVETAGVLAAVRDMECDEVQGYHIAMPMRGAEIADWLRQQAIHDEASC</sequence>
<dbReference type="InterPro" id="IPR043128">
    <property type="entry name" value="Rev_trsase/Diguanyl_cyclase"/>
</dbReference>
<gene>
    <name evidence="3" type="ORF">ISP25_13915</name>
</gene>
<dbReference type="PANTHER" id="PTHR33121">
    <property type="entry name" value="CYCLIC DI-GMP PHOSPHODIESTERASE PDEF"/>
    <property type="match status" value="1"/>
</dbReference>
<organism evidence="3 4">
    <name type="scientific">Rhodanobacter hydrolyticus</name>
    <dbReference type="NCBI Taxonomy" id="2250595"/>
    <lineage>
        <taxon>Bacteria</taxon>
        <taxon>Pseudomonadati</taxon>
        <taxon>Pseudomonadota</taxon>
        <taxon>Gammaproteobacteria</taxon>
        <taxon>Lysobacterales</taxon>
        <taxon>Rhodanobacteraceae</taxon>
        <taxon>Rhodanobacter</taxon>
    </lineage>
</organism>
<dbReference type="Gene3D" id="3.30.70.270">
    <property type="match status" value="1"/>
</dbReference>
<evidence type="ECO:0000256" key="1">
    <source>
        <dbReference type="SAM" id="MobiDB-lite"/>
    </source>
</evidence>
<dbReference type="Pfam" id="PF00563">
    <property type="entry name" value="EAL"/>
    <property type="match status" value="1"/>
</dbReference>
<reference evidence="3 4" key="1">
    <citation type="submission" date="2020-10" db="EMBL/GenBank/DDBJ databases">
        <title>Phylogeny of dyella-like bacteria.</title>
        <authorList>
            <person name="Fu J."/>
        </authorList>
    </citation>
    <scope>NUCLEOTIDE SEQUENCE [LARGE SCALE GENOMIC DNA]</scope>
    <source>
        <strain evidence="3 4">KACC 19113</strain>
    </source>
</reference>
<dbReference type="InterPro" id="IPR000160">
    <property type="entry name" value="GGDEF_dom"/>
</dbReference>
<dbReference type="InterPro" id="IPR050706">
    <property type="entry name" value="Cyclic-di-GMP_PDE-like"/>
</dbReference>
<dbReference type="Proteomes" id="UP001620339">
    <property type="component" value="Unassembled WGS sequence"/>
</dbReference>
<dbReference type="PROSITE" id="PS50883">
    <property type="entry name" value="EAL"/>
    <property type="match status" value="1"/>
</dbReference>
<evidence type="ECO:0000259" key="2">
    <source>
        <dbReference type="PROSITE" id="PS50883"/>
    </source>
</evidence>
<accession>A0ABW8J791</accession>
<dbReference type="EMBL" id="JADIKK010000008">
    <property type="protein sequence ID" value="MFK2878173.1"/>
    <property type="molecule type" value="Genomic_DNA"/>
</dbReference>
<dbReference type="InterPro" id="IPR001633">
    <property type="entry name" value="EAL_dom"/>
</dbReference>
<dbReference type="SMART" id="SM00267">
    <property type="entry name" value="GGDEF"/>
    <property type="match status" value="1"/>
</dbReference>
<dbReference type="RefSeq" id="WP_404614720.1">
    <property type="nucleotide sequence ID" value="NZ_JADIKK010000008.1"/>
</dbReference>
<evidence type="ECO:0000313" key="3">
    <source>
        <dbReference type="EMBL" id="MFK2878173.1"/>
    </source>
</evidence>
<dbReference type="SUPFAM" id="SSF55781">
    <property type="entry name" value="GAF domain-like"/>
    <property type="match status" value="1"/>
</dbReference>
<dbReference type="InterPro" id="IPR029787">
    <property type="entry name" value="Nucleotide_cyclase"/>
</dbReference>
<dbReference type="SUPFAM" id="SSF141868">
    <property type="entry name" value="EAL domain-like"/>
    <property type="match status" value="1"/>
</dbReference>
<proteinExistence type="predicted"/>
<dbReference type="SUPFAM" id="SSF55073">
    <property type="entry name" value="Nucleotide cyclase"/>
    <property type="match status" value="1"/>
</dbReference>
<evidence type="ECO:0000313" key="4">
    <source>
        <dbReference type="Proteomes" id="UP001620339"/>
    </source>
</evidence>
<dbReference type="InterPro" id="IPR035919">
    <property type="entry name" value="EAL_sf"/>
</dbReference>
<dbReference type="SMART" id="SM00052">
    <property type="entry name" value="EAL"/>
    <property type="match status" value="1"/>
</dbReference>
<name>A0ABW8J791_9GAMM</name>
<dbReference type="Gene3D" id="3.20.20.450">
    <property type="entry name" value="EAL domain"/>
    <property type="match status" value="1"/>
</dbReference>
<protein>
    <submittedName>
        <fullName evidence="3">GGDEF domain-containing protein</fullName>
    </submittedName>
</protein>
<dbReference type="CDD" id="cd01948">
    <property type="entry name" value="EAL"/>
    <property type="match status" value="1"/>
</dbReference>
<dbReference type="PANTHER" id="PTHR33121:SF19">
    <property type="entry name" value="CYCLIC DI-GMP PHOSPHODIESTERASE PA2567"/>
    <property type="match status" value="1"/>
</dbReference>
<feature type="domain" description="EAL" evidence="2">
    <location>
        <begin position="338"/>
        <end position="591"/>
    </location>
</feature>
<feature type="region of interest" description="Disordered" evidence="1">
    <location>
        <begin position="1"/>
        <end position="20"/>
    </location>
</feature>